<dbReference type="CDD" id="cd07344">
    <property type="entry name" value="M48_yhfN_like"/>
    <property type="match status" value="1"/>
</dbReference>
<proteinExistence type="predicted"/>
<evidence type="ECO:0000256" key="1">
    <source>
        <dbReference type="SAM" id="MobiDB-lite"/>
    </source>
</evidence>
<dbReference type="Gene3D" id="3.30.2010.10">
    <property type="entry name" value="Metalloproteases ('zincins'), catalytic domain"/>
    <property type="match status" value="1"/>
</dbReference>
<dbReference type="AlphaFoldDB" id="A0A7V8JSX7"/>
<accession>A0A7V8JSX7</accession>
<gene>
    <name evidence="3" type="ORF">GAK35_03644</name>
</gene>
<protein>
    <recommendedName>
        <fullName evidence="2">YgjP-like metallopeptidase domain-containing protein</fullName>
    </recommendedName>
</protein>
<dbReference type="PANTHER" id="PTHR30399">
    <property type="entry name" value="UNCHARACTERIZED PROTEIN YGJP"/>
    <property type="match status" value="1"/>
</dbReference>
<evidence type="ECO:0000259" key="2">
    <source>
        <dbReference type="Pfam" id="PF01863"/>
    </source>
</evidence>
<comment type="caution">
    <text evidence="3">The sequence shown here is derived from an EMBL/GenBank/DDBJ whole genome shotgun (WGS) entry which is preliminary data.</text>
</comment>
<dbReference type="Pfam" id="PF01863">
    <property type="entry name" value="YgjP-like"/>
    <property type="match status" value="1"/>
</dbReference>
<dbReference type="InterPro" id="IPR002725">
    <property type="entry name" value="YgjP-like_metallopeptidase"/>
</dbReference>
<name>A0A7V8JSX7_9BURK</name>
<dbReference type="InterPro" id="IPR053136">
    <property type="entry name" value="UTP_pyrophosphatase-like"/>
</dbReference>
<feature type="region of interest" description="Disordered" evidence="1">
    <location>
        <begin position="1"/>
        <end position="47"/>
    </location>
</feature>
<dbReference type="PANTHER" id="PTHR30399:SF1">
    <property type="entry name" value="UTP PYROPHOSPHATASE"/>
    <property type="match status" value="1"/>
</dbReference>
<evidence type="ECO:0000313" key="4">
    <source>
        <dbReference type="Proteomes" id="UP000462435"/>
    </source>
</evidence>
<dbReference type="Proteomes" id="UP000462435">
    <property type="component" value="Unassembled WGS sequence"/>
</dbReference>
<feature type="domain" description="YgjP-like metallopeptidase" evidence="2">
    <location>
        <begin position="120"/>
        <end position="326"/>
    </location>
</feature>
<sequence>MKLLRKPKIHPNQLSLQLDLFAPEPEQAEPSAQPEVSTAPLADLGPALPSPTVQPPLIVTPAPVVHAAPLPPPVIAAPPVPNNKLVPPPAGRPADGKRRIQLGEHTLDYALLRSKRSTIGFLVSDEGLRVTAPKWVTLAEIDNAIREKQRWILTKLNERRERSARRLQPQMQWRDGATLPYLGNDITLRIRAGQRAPVQLDDTTRELNVSLPAEASEQQLKDRVQGWLQARAEELFGKRLIIYAEKLGVTYRSYALSSATTQWGSCTADGRIRLNWRLMHFALPLIDYVIAHELAHLREMNHGPQFWATVQSIFPEFESAKKALRDSAPETLPIF</sequence>
<dbReference type="EMBL" id="WNDX01000150">
    <property type="protein sequence ID" value="KAF1039757.1"/>
    <property type="molecule type" value="Genomic_DNA"/>
</dbReference>
<feature type="compositionally biased region" description="Low complexity" evidence="1">
    <location>
        <begin position="22"/>
        <end position="35"/>
    </location>
</feature>
<reference evidence="4" key="1">
    <citation type="journal article" date="2020" name="MBio">
        <title>Horizontal gene transfer to a defensive symbiont with a reduced genome amongst a multipartite beetle microbiome.</title>
        <authorList>
            <person name="Waterworth S.C."/>
            <person name="Florez L.V."/>
            <person name="Rees E.R."/>
            <person name="Hertweck C."/>
            <person name="Kaltenpoth M."/>
            <person name="Kwan J.C."/>
        </authorList>
    </citation>
    <scope>NUCLEOTIDE SEQUENCE [LARGE SCALE GENOMIC DNA]</scope>
</reference>
<evidence type="ECO:0000313" key="3">
    <source>
        <dbReference type="EMBL" id="KAF1039757.1"/>
    </source>
</evidence>
<organism evidence="3 4">
    <name type="scientific">Herbaspirillum frisingense</name>
    <dbReference type="NCBI Taxonomy" id="92645"/>
    <lineage>
        <taxon>Bacteria</taxon>
        <taxon>Pseudomonadati</taxon>
        <taxon>Pseudomonadota</taxon>
        <taxon>Betaproteobacteria</taxon>
        <taxon>Burkholderiales</taxon>
        <taxon>Oxalobacteraceae</taxon>
        <taxon>Herbaspirillum</taxon>
    </lineage>
</organism>